<reference evidence="4 5" key="1">
    <citation type="submission" date="2016-10" db="EMBL/GenBank/DDBJ databases">
        <authorList>
            <person name="Varghese N."/>
            <person name="Submissions S."/>
        </authorList>
    </citation>
    <scope>NUCLEOTIDE SEQUENCE [LARGE SCALE GENOMIC DNA]</scope>
    <source>
        <strain evidence="4 5">DSM 18839</strain>
    </source>
</reference>
<dbReference type="InterPro" id="IPR006683">
    <property type="entry name" value="Thioestr_dom"/>
</dbReference>
<dbReference type="InterPro" id="IPR011973">
    <property type="entry name" value="PaaD"/>
</dbReference>
<dbReference type="OrthoDB" id="32575at2"/>
<dbReference type="GO" id="GO:0016289">
    <property type="term" value="F:acyl-CoA hydrolase activity"/>
    <property type="evidence" value="ECO:0007669"/>
    <property type="project" value="TreeGrafter"/>
</dbReference>
<name>A0A8G2EY17_9PROT</name>
<dbReference type="NCBIfam" id="TIGR02286">
    <property type="entry name" value="PaaD"/>
    <property type="match status" value="1"/>
</dbReference>
<evidence type="ECO:0000256" key="2">
    <source>
        <dbReference type="ARBA" id="ARBA00022801"/>
    </source>
</evidence>
<evidence type="ECO:0000313" key="5">
    <source>
        <dbReference type="Proteomes" id="UP000198615"/>
    </source>
</evidence>
<accession>A0A8G2EY17</accession>
<feature type="domain" description="Thioesterase" evidence="3">
    <location>
        <begin position="56"/>
        <end position="131"/>
    </location>
</feature>
<gene>
    <name evidence="4" type="ORF">SAMN05660686_04313</name>
</gene>
<dbReference type="NCBIfam" id="TIGR00369">
    <property type="entry name" value="unchar_dom_1"/>
    <property type="match status" value="1"/>
</dbReference>
<organism evidence="4 5">
    <name type="scientific">Thalassobaculum litoreum DSM 18839</name>
    <dbReference type="NCBI Taxonomy" id="1123362"/>
    <lineage>
        <taxon>Bacteria</taxon>
        <taxon>Pseudomonadati</taxon>
        <taxon>Pseudomonadota</taxon>
        <taxon>Alphaproteobacteria</taxon>
        <taxon>Rhodospirillales</taxon>
        <taxon>Thalassobaculaceae</taxon>
        <taxon>Thalassobaculum</taxon>
    </lineage>
</organism>
<dbReference type="RefSeq" id="WP_028794517.1">
    <property type="nucleotide sequence ID" value="NZ_FNBW01000016.1"/>
</dbReference>
<dbReference type="Pfam" id="PF03061">
    <property type="entry name" value="4HBT"/>
    <property type="match status" value="1"/>
</dbReference>
<dbReference type="SUPFAM" id="SSF54637">
    <property type="entry name" value="Thioesterase/thiol ester dehydrase-isomerase"/>
    <property type="match status" value="1"/>
</dbReference>
<keyword evidence="5" id="KW-1185">Reference proteome</keyword>
<dbReference type="PANTHER" id="PTHR42856:SF1">
    <property type="entry name" value="ACYL-COENZYME A THIOESTERASE PAAI"/>
    <property type="match status" value="1"/>
</dbReference>
<dbReference type="Proteomes" id="UP000198615">
    <property type="component" value="Unassembled WGS sequence"/>
</dbReference>
<evidence type="ECO:0000256" key="1">
    <source>
        <dbReference type="ARBA" id="ARBA00008324"/>
    </source>
</evidence>
<evidence type="ECO:0000259" key="3">
    <source>
        <dbReference type="Pfam" id="PF03061"/>
    </source>
</evidence>
<protein>
    <submittedName>
        <fullName evidence="4">Acyl-CoA thioesterase</fullName>
    </submittedName>
</protein>
<keyword evidence="2" id="KW-0378">Hydrolase</keyword>
<dbReference type="Gene3D" id="3.10.129.10">
    <property type="entry name" value="Hotdog Thioesterase"/>
    <property type="match status" value="1"/>
</dbReference>
<dbReference type="AlphaFoldDB" id="A0A8G2EY17"/>
<comment type="similarity">
    <text evidence="1">Belongs to the thioesterase PaaI family.</text>
</comment>
<dbReference type="FunFam" id="3.10.129.10:FF:000022">
    <property type="entry name" value="Phenylacetic acid degradation protein"/>
    <property type="match status" value="1"/>
</dbReference>
<comment type="caution">
    <text evidence="4">The sequence shown here is derived from an EMBL/GenBank/DDBJ whole genome shotgun (WGS) entry which is preliminary data.</text>
</comment>
<proteinExistence type="inferred from homology"/>
<sequence length="147" mass="15506">MSRRPDPADQVLAEACAAALWAEDKASRELGMALDRVAPGEAVLSMTVSEAMANGHGTAHGGYIFTLADSAFAYACNARNQRTVAQQCSITYLASPVAGDRLSAHAVERALVGRGGIYDVTVRDQTGRVVAEFRGHSRTVKGTLLGE</sequence>
<dbReference type="InterPro" id="IPR003736">
    <property type="entry name" value="PAAI_dom"/>
</dbReference>
<dbReference type="InterPro" id="IPR052723">
    <property type="entry name" value="Acyl-CoA_thioesterase_PaaI"/>
</dbReference>
<dbReference type="PANTHER" id="PTHR42856">
    <property type="entry name" value="ACYL-COENZYME A THIOESTERASE PAAI"/>
    <property type="match status" value="1"/>
</dbReference>
<dbReference type="InterPro" id="IPR029069">
    <property type="entry name" value="HotDog_dom_sf"/>
</dbReference>
<evidence type="ECO:0000313" key="4">
    <source>
        <dbReference type="EMBL" id="SDG40976.1"/>
    </source>
</evidence>
<dbReference type="EMBL" id="FNBW01000016">
    <property type="protein sequence ID" value="SDG40976.1"/>
    <property type="molecule type" value="Genomic_DNA"/>
</dbReference>
<dbReference type="CDD" id="cd03443">
    <property type="entry name" value="PaaI_thioesterase"/>
    <property type="match status" value="1"/>
</dbReference>